<dbReference type="AlphaFoldDB" id="A0A1N7SH76"/>
<comment type="subcellular location">
    <subcellularLocation>
        <location evidence="1">Membrane</location>
        <topology evidence="1">Multi-pass membrane protein</topology>
    </subcellularLocation>
</comment>
<name>A0A1N7SH76_9BURK</name>
<keyword evidence="4" id="KW-1133">Transmembrane helix</keyword>
<keyword evidence="7" id="KW-1185">Reference proteome</keyword>
<dbReference type="Proteomes" id="UP000187012">
    <property type="component" value="Unassembled WGS sequence"/>
</dbReference>
<dbReference type="RefSeq" id="WP_342744656.1">
    <property type="nucleotide sequence ID" value="NZ_CYGX02000069.1"/>
</dbReference>
<evidence type="ECO:0000313" key="6">
    <source>
        <dbReference type="EMBL" id="SIT46690.1"/>
    </source>
</evidence>
<dbReference type="EMBL" id="CYGX02000069">
    <property type="protein sequence ID" value="SIT46690.1"/>
    <property type="molecule type" value="Genomic_DNA"/>
</dbReference>
<gene>
    <name evidence="6" type="ORF">BN2475_690008</name>
</gene>
<dbReference type="Gene3D" id="1.20.1260.100">
    <property type="entry name" value="TspO/MBR protein"/>
    <property type="match status" value="1"/>
</dbReference>
<proteinExistence type="inferred from homology"/>
<evidence type="ECO:0000256" key="4">
    <source>
        <dbReference type="ARBA" id="ARBA00022989"/>
    </source>
</evidence>
<sequence length="67" mass="7713">MRWVVRLPFDAAWMWLFCGLHRPDVARGDIVIPLAPIVAPTFAFWRRARWGGGLLDHTSPGRRSPRC</sequence>
<evidence type="ECO:0000313" key="7">
    <source>
        <dbReference type="Proteomes" id="UP000187012"/>
    </source>
</evidence>
<dbReference type="Pfam" id="PF03073">
    <property type="entry name" value="TspO_MBR"/>
    <property type="match status" value="1"/>
</dbReference>
<reference evidence="6 7" key="1">
    <citation type="submission" date="2016-12" db="EMBL/GenBank/DDBJ databases">
        <authorList>
            <person name="Song W.-J."/>
            <person name="Kurnit D.M."/>
        </authorList>
    </citation>
    <scope>NUCLEOTIDE SEQUENCE [LARGE SCALE GENOMIC DNA]</scope>
    <source>
        <strain evidence="6 7">STM7296</strain>
    </source>
</reference>
<keyword evidence="5" id="KW-0472">Membrane</keyword>
<evidence type="ECO:0000256" key="2">
    <source>
        <dbReference type="ARBA" id="ARBA00007524"/>
    </source>
</evidence>
<accession>A0A1N7SH76</accession>
<dbReference type="GO" id="GO:0016020">
    <property type="term" value="C:membrane"/>
    <property type="evidence" value="ECO:0007669"/>
    <property type="project" value="UniProtKB-SubCell"/>
</dbReference>
<evidence type="ECO:0000256" key="3">
    <source>
        <dbReference type="ARBA" id="ARBA00022692"/>
    </source>
</evidence>
<dbReference type="InterPro" id="IPR038330">
    <property type="entry name" value="TspO/MBR-related_sf"/>
</dbReference>
<dbReference type="STRING" id="1247936.BN2475_690008"/>
<dbReference type="InterPro" id="IPR004307">
    <property type="entry name" value="TspO_MBR"/>
</dbReference>
<keyword evidence="3" id="KW-0812">Transmembrane</keyword>
<comment type="similarity">
    <text evidence="2">Belongs to the TspO/BZRP family.</text>
</comment>
<protein>
    <submittedName>
        <fullName evidence="6">Uncharacterized protein</fullName>
    </submittedName>
</protein>
<evidence type="ECO:0000256" key="1">
    <source>
        <dbReference type="ARBA" id="ARBA00004141"/>
    </source>
</evidence>
<organism evidence="6 7">
    <name type="scientific">Paraburkholderia ribeironis</name>
    <dbReference type="NCBI Taxonomy" id="1247936"/>
    <lineage>
        <taxon>Bacteria</taxon>
        <taxon>Pseudomonadati</taxon>
        <taxon>Pseudomonadota</taxon>
        <taxon>Betaproteobacteria</taxon>
        <taxon>Burkholderiales</taxon>
        <taxon>Burkholderiaceae</taxon>
        <taxon>Paraburkholderia</taxon>
    </lineage>
</organism>
<evidence type="ECO:0000256" key="5">
    <source>
        <dbReference type="ARBA" id="ARBA00023136"/>
    </source>
</evidence>